<dbReference type="InterPro" id="IPR037185">
    <property type="entry name" value="EmrE-like"/>
</dbReference>
<feature type="transmembrane region" description="Helical" evidence="7">
    <location>
        <begin position="165"/>
        <end position="186"/>
    </location>
</feature>
<reference evidence="9" key="1">
    <citation type="submission" date="2017-11" db="EMBL/GenBank/DDBJ databases">
        <title>Three new genomes from thermophilic consortium.</title>
        <authorList>
            <person name="Quaggio R."/>
            <person name="Amgarten D."/>
            <person name="Setubal J.C."/>
        </authorList>
    </citation>
    <scope>NUCLEOTIDE SEQUENCE</scope>
    <source>
        <strain evidence="9">ZCTH01-B2</strain>
    </source>
</reference>
<feature type="transmembrane region" description="Helical" evidence="7">
    <location>
        <begin position="76"/>
        <end position="96"/>
    </location>
</feature>
<dbReference type="PANTHER" id="PTHR32322">
    <property type="entry name" value="INNER MEMBRANE TRANSPORTER"/>
    <property type="match status" value="1"/>
</dbReference>
<name>A0A953I8H5_SYMTR</name>
<dbReference type="EMBL" id="PIUK01000028">
    <property type="protein sequence ID" value="MBY6275531.1"/>
    <property type="molecule type" value="Genomic_DNA"/>
</dbReference>
<comment type="similarity">
    <text evidence="2">Belongs to the EamA transporter family.</text>
</comment>
<dbReference type="InterPro" id="IPR000620">
    <property type="entry name" value="EamA_dom"/>
</dbReference>
<dbReference type="InterPro" id="IPR050638">
    <property type="entry name" value="AA-Vitamin_Transporters"/>
</dbReference>
<evidence type="ECO:0000256" key="7">
    <source>
        <dbReference type="SAM" id="Phobius"/>
    </source>
</evidence>
<dbReference type="PANTHER" id="PTHR32322:SF2">
    <property type="entry name" value="EAMA DOMAIN-CONTAINING PROTEIN"/>
    <property type="match status" value="1"/>
</dbReference>
<keyword evidence="5 7" id="KW-0472">Membrane</keyword>
<dbReference type="Gene3D" id="1.10.3730.20">
    <property type="match status" value="1"/>
</dbReference>
<feature type="transmembrane region" description="Helical" evidence="7">
    <location>
        <begin position="317"/>
        <end position="336"/>
    </location>
</feature>
<feature type="transmembrane region" description="Helical" evidence="7">
    <location>
        <begin position="221"/>
        <end position="242"/>
    </location>
</feature>
<organism evidence="9 10">
    <name type="scientific">Symbiobacterium thermophilum</name>
    <dbReference type="NCBI Taxonomy" id="2734"/>
    <lineage>
        <taxon>Bacteria</taxon>
        <taxon>Bacillati</taxon>
        <taxon>Bacillota</taxon>
        <taxon>Clostridia</taxon>
        <taxon>Eubacteriales</taxon>
        <taxon>Symbiobacteriaceae</taxon>
        <taxon>Symbiobacterium</taxon>
    </lineage>
</organism>
<feature type="domain" description="EamA" evidence="8">
    <location>
        <begin position="225"/>
        <end position="359"/>
    </location>
</feature>
<protein>
    <submittedName>
        <fullName evidence="9">EamA family transporter</fullName>
    </submittedName>
</protein>
<accession>A0A953I8H5</accession>
<evidence type="ECO:0000259" key="8">
    <source>
        <dbReference type="Pfam" id="PF00892"/>
    </source>
</evidence>
<evidence type="ECO:0000256" key="1">
    <source>
        <dbReference type="ARBA" id="ARBA00004141"/>
    </source>
</evidence>
<evidence type="ECO:0000313" key="10">
    <source>
        <dbReference type="Proteomes" id="UP000732377"/>
    </source>
</evidence>
<feature type="transmembrane region" description="Helical" evidence="7">
    <location>
        <begin position="140"/>
        <end position="159"/>
    </location>
</feature>
<evidence type="ECO:0000313" key="9">
    <source>
        <dbReference type="EMBL" id="MBY6275531.1"/>
    </source>
</evidence>
<feature type="region of interest" description="Disordered" evidence="6">
    <location>
        <begin position="38"/>
        <end position="63"/>
    </location>
</feature>
<keyword evidence="4 7" id="KW-1133">Transmembrane helix</keyword>
<comment type="subcellular location">
    <subcellularLocation>
        <location evidence="1">Membrane</location>
        <topology evidence="1">Multi-pass membrane protein</topology>
    </subcellularLocation>
</comment>
<dbReference type="Proteomes" id="UP000732377">
    <property type="component" value="Unassembled WGS sequence"/>
</dbReference>
<evidence type="ECO:0000256" key="6">
    <source>
        <dbReference type="SAM" id="MobiDB-lite"/>
    </source>
</evidence>
<dbReference type="Pfam" id="PF00892">
    <property type="entry name" value="EamA"/>
    <property type="match status" value="2"/>
</dbReference>
<dbReference type="AlphaFoldDB" id="A0A953I8H5"/>
<proteinExistence type="inferred from homology"/>
<evidence type="ECO:0000256" key="4">
    <source>
        <dbReference type="ARBA" id="ARBA00022989"/>
    </source>
</evidence>
<evidence type="ECO:0000256" key="3">
    <source>
        <dbReference type="ARBA" id="ARBA00022692"/>
    </source>
</evidence>
<feature type="transmembrane region" description="Helical" evidence="7">
    <location>
        <begin position="286"/>
        <end position="305"/>
    </location>
</feature>
<feature type="transmembrane region" description="Helical" evidence="7">
    <location>
        <begin position="108"/>
        <end position="128"/>
    </location>
</feature>
<comment type="caution">
    <text evidence="9">The sequence shown here is derived from an EMBL/GenBank/DDBJ whole genome shotgun (WGS) entry which is preliminary data.</text>
</comment>
<dbReference type="GO" id="GO:0016020">
    <property type="term" value="C:membrane"/>
    <property type="evidence" value="ECO:0007669"/>
    <property type="project" value="UniProtKB-SubCell"/>
</dbReference>
<sequence>MPGRTAGGSTSPRCSEVWGWKQPQSFIPVAIAPHLTFPDRRQTSKRRRKRRTSRLGAGPVRSEDGCGMERVRGRRILGYVMVCGAASLWGTLGLVSRALSESGLSSQAVVTLRASLAAALLLAFLAALRPAALRIRLRDLPLFAAYGLVSVAAFYLLYFSTIDRLTVAAAAVLMYTAPAFVALAAAVTLGERLTRGKLAALALTLAGCALVARAYDPATFRGQLLGVLTGLGSGFTYGMYSIFGKHALKRYPPWTVQAYSLLFGAAALLVLFGREAAAALGRSPEAIPWLAYLVLVTTLGAYGLYLTGLQTVEASHAAILSTVEPVVAALLGFWILHESLQLPQVAGILLVLGSAVMLSGQPGEPAETAGACAEHARRRPGSGP</sequence>
<evidence type="ECO:0000256" key="5">
    <source>
        <dbReference type="ARBA" id="ARBA00023136"/>
    </source>
</evidence>
<evidence type="ECO:0000256" key="2">
    <source>
        <dbReference type="ARBA" id="ARBA00007362"/>
    </source>
</evidence>
<dbReference type="SUPFAM" id="SSF103481">
    <property type="entry name" value="Multidrug resistance efflux transporter EmrE"/>
    <property type="match status" value="2"/>
</dbReference>
<feature type="transmembrane region" description="Helical" evidence="7">
    <location>
        <begin position="254"/>
        <end position="274"/>
    </location>
</feature>
<feature type="domain" description="EamA" evidence="8">
    <location>
        <begin position="77"/>
        <end position="212"/>
    </location>
</feature>
<keyword evidence="3 7" id="KW-0812">Transmembrane</keyword>
<feature type="compositionally biased region" description="Basic residues" evidence="6">
    <location>
        <begin position="43"/>
        <end position="53"/>
    </location>
</feature>
<gene>
    <name evidence="9" type="ORF">CWE10_04805</name>
</gene>